<evidence type="ECO:0000313" key="2">
    <source>
        <dbReference type="EMBL" id="MBM6827747.1"/>
    </source>
</evidence>
<dbReference type="Pfam" id="PF01381">
    <property type="entry name" value="HTH_3"/>
    <property type="match status" value="1"/>
</dbReference>
<dbReference type="RefSeq" id="WP_162607867.1">
    <property type="nucleotide sequence ID" value="NZ_JACJLV010000056.1"/>
</dbReference>
<dbReference type="CDD" id="cd00093">
    <property type="entry name" value="HTH_XRE"/>
    <property type="match status" value="1"/>
</dbReference>
<sequence length="110" mass="12942">MDRKEKFGIAVKTERLKRNMTQTELSQKAGVSLRTITDVEKCRGNPRYDTMYQLIRYLDLPATEFFYPEHDRHLINVIAEELSYYSPEDLQIAFSVLKGLYNGLHPEKEK</sequence>
<dbReference type="Gene3D" id="1.10.260.40">
    <property type="entry name" value="lambda repressor-like DNA-binding domains"/>
    <property type="match status" value="1"/>
</dbReference>
<proteinExistence type="predicted"/>
<dbReference type="InterPro" id="IPR001387">
    <property type="entry name" value="Cro/C1-type_HTH"/>
</dbReference>
<feature type="domain" description="HTH cro/C1-type" evidence="1">
    <location>
        <begin position="11"/>
        <end position="65"/>
    </location>
</feature>
<evidence type="ECO:0000313" key="3">
    <source>
        <dbReference type="Proteomes" id="UP000713880"/>
    </source>
</evidence>
<name>A0A938X3W7_9CLOT</name>
<dbReference type="InterPro" id="IPR010982">
    <property type="entry name" value="Lambda_DNA-bd_dom_sf"/>
</dbReference>
<dbReference type="Proteomes" id="UP000713880">
    <property type="component" value="Unassembled WGS sequence"/>
</dbReference>
<dbReference type="PROSITE" id="PS50943">
    <property type="entry name" value="HTH_CROC1"/>
    <property type="match status" value="1"/>
</dbReference>
<keyword evidence="3" id="KW-1185">Reference proteome</keyword>
<evidence type="ECO:0000259" key="1">
    <source>
        <dbReference type="PROSITE" id="PS50943"/>
    </source>
</evidence>
<comment type="caution">
    <text evidence="2">The sequence shown here is derived from an EMBL/GenBank/DDBJ whole genome shotgun (WGS) entry which is preliminary data.</text>
</comment>
<dbReference type="SMART" id="SM00530">
    <property type="entry name" value="HTH_XRE"/>
    <property type="match status" value="1"/>
</dbReference>
<dbReference type="SUPFAM" id="SSF47413">
    <property type="entry name" value="lambda repressor-like DNA-binding domains"/>
    <property type="match status" value="1"/>
</dbReference>
<reference evidence="2" key="2">
    <citation type="journal article" date="2021" name="Sci. Rep.">
        <title>The distribution of antibiotic resistance genes in chicken gut microbiota commensals.</title>
        <authorList>
            <person name="Juricova H."/>
            <person name="Matiasovicova J."/>
            <person name="Kubasova T."/>
            <person name="Cejkova D."/>
            <person name="Rychlik I."/>
        </authorList>
    </citation>
    <scope>NUCLEOTIDE SEQUENCE</scope>
    <source>
        <strain evidence="2">An420c</strain>
    </source>
</reference>
<gene>
    <name evidence="2" type="ORF">H6A13_11690</name>
</gene>
<reference evidence="2" key="1">
    <citation type="submission" date="2020-08" db="EMBL/GenBank/DDBJ databases">
        <authorList>
            <person name="Cejkova D."/>
            <person name="Kubasova T."/>
            <person name="Jahodarova E."/>
            <person name="Rychlik I."/>
        </authorList>
    </citation>
    <scope>NUCLEOTIDE SEQUENCE</scope>
    <source>
        <strain evidence="2">An420c</strain>
    </source>
</reference>
<dbReference type="EMBL" id="JACJLV010000056">
    <property type="protein sequence ID" value="MBM6827747.1"/>
    <property type="molecule type" value="Genomic_DNA"/>
</dbReference>
<organism evidence="2 3">
    <name type="scientific">Mordavella massiliensis</name>
    <dbReference type="NCBI Taxonomy" id="1871024"/>
    <lineage>
        <taxon>Bacteria</taxon>
        <taxon>Bacillati</taxon>
        <taxon>Bacillota</taxon>
        <taxon>Clostridia</taxon>
        <taxon>Eubacteriales</taxon>
        <taxon>Clostridiaceae</taxon>
        <taxon>Mordavella</taxon>
    </lineage>
</organism>
<accession>A0A938X3W7</accession>
<dbReference type="GO" id="GO:0003677">
    <property type="term" value="F:DNA binding"/>
    <property type="evidence" value="ECO:0007669"/>
    <property type="project" value="InterPro"/>
</dbReference>
<dbReference type="AlphaFoldDB" id="A0A938X3W7"/>
<protein>
    <submittedName>
        <fullName evidence="2">Helix-turn-helix transcriptional regulator</fullName>
    </submittedName>
</protein>